<dbReference type="PANTHER" id="PTHR36566">
    <property type="entry name" value="NICKEL INSERTION PROTEIN-RELATED"/>
    <property type="match status" value="1"/>
</dbReference>
<dbReference type="RefSeq" id="WP_268077136.1">
    <property type="nucleotide sequence ID" value="NZ_CP109967.1"/>
</dbReference>
<protein>
    <submittedName>
        <fullName evidence="2">LarC family nickel insertion protein</fullName>
    </submittedName>
</protein>
<keyword evidence="3" id="KW-1185">Reference proteome</keyword>
<name>A0ABY7ASB5_9ALTE</name>
<geneLocation type="plasmid" evidence="2 3">
    <name>pCadTS8_2</name>
</geneLocation>
<dbReference type="Pfam" id="PF01969">
    <property type="entry name" value="Ni_insertion"/>
    <property type="match status" value="1"/>
</dbReference>
<proteinExistence type="predicted"/>
<dbReference type="PANTHER" id="PTHR36566:SF1">
    <property type="entry name" value="PYRIDINIUM-3,5-BISTHIOCARBOXYLIC ACID MONONUCLEOTIDE NICKEL INSERTION PROTEIN"/>
    <property type="match status" value="1"/>
</dbReference>
<reference evidence="2" key="1">
    <citation type="submission" date="2022-10" db="EMBL/GenBank/DDBJ databases">
        <title>Catenovulum adriacola sp. nov. isolated in the Harbour of Susak.</title>
        <authorList>
            <person name="Schoch T."/>
            <person name="Reich S.J."/>
            <person name="Stoeferle S."/>
            <person name="Flaiz M."/>
            <person name="Kazda M."/>
            <person name="Riedel C.U."/>
            <person name="Duerre P."/>
        </authorList>
    </citation>
    <scope>NUCLEOTIDE SEQUENCE</scope>
    <source>
        <strain evidence="2">TS8</strain>
        <plasmid evidence="2">pCadTS8_2</plasmid>
    </source>
</reference>
<dbReference type="Gene3D" id="3.30.70.1380">
    <property type="entry name" value="Transcriptional regulatory protein pf0864 domain like"/>
    <property type="match status" value="1"/>
</dbReference>
<dbReference type="EMBL" id="CP109967">
    <property type="protein sequence ID" value="WAJ72369.1"/>
    <property type="molecule type" value="Genomic_DNA"/>
</dbReference>
<evidence type="ECO:0000256" key="1">
    <source>
        <dbReference type="ARBA" id="ARBA00022596"/>
    </source>
</evidence>
<dbReference type="Proteomes" id="UP001163726">
    <property type="component" value="Plasmid pCadTS8_2"/>
</dbReference>
<keyword evidence="2" id="KW-0614">Plasmid</keyword>
<sequence length="414" mass="45983">MKLTDADYLHLDITAGISGNLFIAAALDAFPQLQPELEQVLALLCSASSTQLKLNKVVEHGVCCSQLELNFSPKSKQTNYFVSLKTSIQALNIQDEIAQIAINLLTILATAKSKIQAIKTNQVTFDELPELNLLFELLGSAIVIYRINPSVWSISDLPINQGVIQTPNGPSLQPSPLIAELLKGFLCVPSNHNVPCTTAIGAALLRYLKTQQPVDTANNKIQLAQTGYSVCYPNHNSLTENKDNTNSPTSKPALLRLMCYQKQPIKKEQNLTNQAVILLSFDIDDMTAEELGWAIDKLRADSKVIDITVNSVRGKKNRLVEQVQIVLAPLNLQSVTEDCFRLTSTIGLRWHYAERFCLSREQKILNQNGATIGVKLVTRPAQHNEFEQTIKVESDDLAHCQSLSERRKLKQQLE</sequence>
<accession>A0ABY7ASB5</accession>
<gene>
    <name evidence="2" type="ORF">OLW01_16655</name>
</gene>
<evidence type="ECO:0000313" key="2">
    <source>
        <dbReference type="EMBL" id="WAJ72369.1"/>
    </source>
</evidence>
<organism evidence="2 3">
    <name type="scientific">Catenovulum adriaticum</name>
    <dbReference type="NCBI Taxonomy" id="2984846"/>
    <lineage>
        <taxon>Bacteria</taxon>
        <taxon>Pseudomonadati</taxon>
        <taxon>Pseudomonadota</taxon>
        <taxon>Gammaproteobacteria</taxon>
        <taxon>Alteromonadales</taxon>
        <taxon>Alteromonadaceae</taxon>
        <taxon>Catenovulum</taxon>
    </lineage>
</organism>
<evidence type="ECO:0000313" key="3">
    <source>
        <dbReference type="Proteomes" id="UP001163726"/>
    </source>
</evidence>
<dbReference type="InterPro" id="IPR002822">
    <property type="entry name" value="Ni_insertion"/>
</dbReference>
<keyword evidence="1" id="KW-0533">Nickel</keyword>